<accession>A0AAE1JY41</accession>
<dbReference type="GO" id="GO:0016788">
    <property type="term" value="F:hydrolase activity, acting on ester bonds"/>
    <property type="evidence" value="ECO:0007669"/>
    <property type="project" value="InterPro"/>
</dbReference>
<dbReference type="InterPro" id="IPR035669">
    <property type="entry name" value="SGNH_plant_lipase-like"/>
</dbReference>
<dbReference type="EMBL" id="JAWXYG010000011">
    <property type="protein sequence ID" value="KAK4259670.1"/>
    <property type="molecule type" value="Genomic_DNA"/>
</dbReference>
<keyword evidence="3" id="KW-0378">Hydrolase</keyword>
<organism evidence="5 6">
    <name type="scientific">Acacia crassicarpa</name>
    <name type="common">northern wattle</name>
    <dbReference type="NCBI Taxonomy" id="499986"/>
    <lineage>
        <taxon>Eukaryota</taxon>
        <taxon>Viridiplantae</taxon>
        <taxon>Streptophyta</taxon>
        <taxon>Embryophyta</taxon>
        <taxon>Tracheophyta</taxon>
        <taxon>Spermatophyta</taxon>
        <taxon>Magnoliopsida</taxon>
        <taxon>eudicotyledons</taxon>
        <taxon>Gunneridae</taxon>
        <taxon>Pentapetalae</taxon>
        <taxon>rosids</taxon>
        <taxon>fabids</taxon>
        <taxon>Fabales</taxon>
        <taxon>Fabaceae</taxon>
        <taxon>Caesalpinioideae</taxon>
        <taxon>mimosoid clade</taxon>
        <taxon>Acacieae</taxon>
        <taxon>Acacia</taxon>
    </lineage>
</organism>
<keyword evidence="6" id="KW-1185">Reference proteome</keyword>
<dbReference type="Proteomes" id="UP001293593">
    <property type="component" value="Unassembled WGS sequence"/>
</dbReference>
<proteinExistence type="inferred from homology"/>
<dbReference type="AlphaFoldDB" id="A0AAE1JY41"/>
<name>A0AAE1JY41_9FABA</name>
<evidence type="ECO:0000256" key="1">
    <source>
        <dbReference type="ARBA" id="ARBA00008668"/>
    </source>
</evidence>
<protein>
    <recommendedName>
        <fullName evidence="7">GDSL esterase/lipase</fullName>
    </recommendedName>
</protein>
<evidence type="ECO:0000313" key="6">
    <source>
        <dbReference type="Proteomes" id="UP001293593"/>
    </source>
</evidence>
<reference evidence="5" key="1">
    <citation type="submission" date="2023-10" db="EMBL/GenBank/DDBJ databases">
        <title>Chromosome-level genome of the transformable northern wattle, Acacia crassicarpa.</title>
        <authorList>
            <person name="Massaro I."/>
            <person name="Sinha N.R."/>
            <person name="Poethig S."/>
            <person name="Leichty A.R."/>
        </authorList>
    </citation>
    <scope>NUCLEOTIDE SEQUENCE</scope>
    <source>
        <strain evidence="5">Acra3RX</strain>
        <tissue evidence="5">Leaf</tissue>
    </source>
</reference>
<dbReference type="CDD" id="cd01837">
    <property type="entry name" value="SGNH_plant_lipase_like"/>
    <property type="match status" value="1"/>
</dbReference>
<evidence type="ECO:0000256" key="4">
    <source>
        <dbReference type="ARBA" id="ARBA00023180"/>
    </source>
</evidence>
<comment type="caution">
    <text evidence="5">The sequence shown here is derived from an EMBL/GenBank/DDBJ whole genome shotgun (WGS) entry which is preliminary data.</text>
</comment>
<sequence length="359" mass="39694">MPYTSIFSFGDSLADTGNLFFISQPPHLHHCCRPPYGETYFGHPTGRCSDGRLIIDFIAESLSIPLVKPYLGVTNGQISNRTKEEGVNFAVAGATALDLSFFEERGIYGVIGTNDSLSVQLGWFKELLPSICSSYSSCKEVLEKSLFLVGEIGGNDFNGPFALRRSFAEIKTYVPHVIDAISSTISDLIDLGAQTLVVPGNFPIGCSAFYLTLYESKHKNDYDEAGCLVWLNRFAEYYNQRLQAELNQLQELHPHANIIYADYYNAALPLYQSPKKFGFMGLKACCGGGGVYNYNASNACGGEGVNCCDDPAKYINWDGVHFTESAYKLIARYLLKGSYTAPYKFGDLCLKNNKAYESF</sequence>
<gene>
    <name evidence="5" type="ORF">QN277_005978</name>
</gene>
<dbReference type="Pfam" id="PF00657">
    <property type="entry name" value="Lipase_GDSL"/>
    <property type="match status" value="1"/>
</dbReference>
<keyword evidence="2" id="KW-0732">Signal</keyword>
<evidence type="ECO:0000256" key="3">
    <source>
        <dbReference type="ARBA" id="ARBA00022801"/>
    </source>
</evidence>
<dbReference type="InterPro" id="IPR036514">
    <property type="entry name" value="SGNH_hydro_sf"/>
</dbReference>
<keyword evidence="4" id="KW-0325">Glycoprotein</keyword>
<dbReference type="InterPro" id="IPR001087">
    <property type="entry name" value="GDSL"/>
</dbReference>
<dbReference type="SUPFAM" id="SSF52266">
    <property type="entry name" value="SGNH hydrolase"/>
    <property type="match status" value="1"/>
</dbReference>
<evidence type="ECO:0008006" key="7">
    <source>
        <dbReference type="Google" id="ProtNLM"/>
    </source>
</evidence>
<dbReference type="PANTHER" id="PTHR22835">
    <property type="entry name" value="ZINC FINGER FYVE DOMAIN CONTAINING PROTEIN"/>
    <property type="match status" value="1"/>
</dbReference>
<comment type="similarity">
    <text evidence="1">Belongs to the 'GDSL' lipolytic enzyme family.</text>
</comment>
<dbReference type="PANTHER" id="PTHR22835:SF670">
    <property type="entry name" value="GDSL-LIKE LIPASE_ACYLHYDROLASE"/>
    <property type="match status" value="1"/>
</dbReference>
<evidence type="ECO:0000313" key="5">
    <source>
        <dbReference type="EMBL" id="KAK4259670.1"/>
    </source>
</evidence>
<evidence type="ECO:0000256" key="2">
    <source>
        <dbReference type="ARBA" id="ARBA00022729"/>
    </source>
</evidence>
<dbReference type="Gene3D" id="3.40.50.1110">
    <property type="entry name" value="SGNH hydrolase"/>
    <property type="match status" value="1"/>
</dbReference>